<dbReference type="GO" id="GO:0016301">
    <property type="term" value="F:kinase activity"/>
    <property type="evidence" value="ECO:0007669"/>
    <property type="project" value="UniProtKB-KW"/>
</dbReference>
<evidence type="ECO:0000313" key="7">
    <source>
        <dbReference type="Proteomes" id="UP000549971"/>
    </source>
</evidence>
<dbReference type="SUPFAM" id="SSF55781">
    <property type="entry name" value="GAF domain-like"/>
    <property type="match status" value="1"/>
</dbReference>
<dbReference type="SUPFAM" id="SSF52172">
    <property type="entry name" value="CheY-like"/>
    <property type="match status" value="1"/>
</dbReference>
<dbReference type="InterPro" id="IPR012074">
    <property type="entry name" value="GAF_ANTAR"/>
</dbReference>
<dbReference type="InterPro" id="IPR036388">
    <property type="entry name" value="WH-like_DNA-bd_sf"/>
</dbReference>
<evidence type="ECO:0000256" key="4">
    <source>
        <dbReference type="ARBA" id="ARBA00023163"/>
    </source>
</evidence>
<proteinExistence type="predicted"/>
<dbReference type="PROSITE" id="PS50921">
    <property type="entry name" value="ANTAR"/>
    <property type="match status" value="1"/>
</dbReference>
<comment type="caution">
    <text evidence="6">The sequence shown here is derived from an EMBL/GenBank/DDBJ whole genome shotgun (WGS) entry which is preliminary data.</text>
</comment>
<dbReference type="Pfam" id="PF03861">
    <property type="entry name" value="ANTAR"/>
    <property type="match status" value="1"/>
</dbReference>
<dbReference type="Pfam" id="PF13185">
    <property type="entry name" value="GAF_2"/>
    <property type="match status" value="1"/>
</dbReference>
<evidence type="ECO:0000256" key="3">
    <source>
        <dbReference type="ARBA" id="ARBA00023015"/>
    </source>
</evidence>
<dbReference type="AlphaFoldDB" id="A0A7W9J9S9"/>
<evidence type="ECO:0000256" key="1">
    <source>
        <dbReference type="ARBA" id="ARBA00022679"/>
    </source>
</evidence>
<name>A0A7W9J9S9_9ACTN</name>
<dbReference type="Proteomes" id="UP000549971">
    <property type="component" value="Unassembled WGS sequence"/>
</dbReference>
<dbReference type="EMBL" id="JACHMY010000001">
    <property type="protein sequence ID" value="MBB5837790.1"/>
    <property type="molecule type" value="Genomic_DNA"/>
</dbReference>
<keyword evidence="3" id="KW-0805">Transcription regulation</keyword>
<dbReference type="PIRSF" id="PIRSF036625">
    <property type="entry name" value="GAF_ANTAR"/>
    <property type="match status" value="1"/>
</dbReference>
<evidence type="ECO:0000259" key="5">
    <source>
        <dbReference type="PROSITE" id="PS50921"/>
    </source>
</evidence>
<accession>A0A7W9J9S9</accession>
<organism evidence="6 7">
    <name type="scientific">Kribbella italica</name>
    <dbReference type="NCBI Taxonomy" id="1540520"/>
    <lineage>
        <taxon>Bacteria</taxon>
        <taxon>Bacillati</taxon>
        <taxon>Actinomycetota</taxon>
        <taxon>Actinomycetes</taxon>
        <taxon>Propionibacteriales</taxon>
        <taxon>Kribbellaceae</taxon>
        <taxon>Kribbella</taxon>
    </lineage>
</organism>
<dbReference type="InterPro" id="IPR029016">
    <property type="entry name" value="GAF-like_dom_sf"/>
</dbReference>
<evidence type="ECO:0000256" key="2">
    <source>
        <dbReference type="ARBA" id="ARBA00022777"/>
    </source>
</evidence>
<keyword evidence="7" id="KW-1185">Reference proteome</keyword>
<dbReference type="Gene3D" id="1.10.10.10">
    <property type="entry name" value="Winged helix-like DNA-binding domain superfamily/Winged helix DNA-binding domain"/>
    <property type="match status" value="1"/>
</dbReference>
<keyword evidence="4" id="KW-0804">Transcription</keyword>
<dbReference type="InterPro" id="IPR005561">
    <property type="entry name" value="ANTAR"/>
</dbReference>
<gene>
    <name evidence="6" type="ORF">HDA39_004524</name>
</gene>
<keyword evidence="2" id="KW-0418">Kinase</keyword>
<evidence type="ECO:0000313" key="6">
    <source>
        <dbReference type="EMBL" id="MBB5837790.1"/>
    </source>
</evidence>
<dbReference type="InterPro" id="IPR011006">
    <property type="entry name" value="CheY-like_superfamily"/>
</dbReference>
<sequence length="225" mass="24653">MNDTRLIETARLLSRALTPGDLDHTLSQITHAAVTMIPGVEYASITVLQSDGKLGTSAPTDQRLLPLDAAQYEFREGPCYYAAVDAVHIISPDLARDTRFPRYAAVAVAAGIKSQAGLRLFDAPKSQGALNLYATEIGAFEDFEAISALFTHQAATAIAYAQEIDDLQQAIHTRGTIGQAVGIVMERYQLNDERAFAFLTRLSQDHNIKLHRVAEELVKELDQRA</sequence>
<keyword evidence="1" id="KW-0808">Transferase</keyword>
<dbReference type="SMART" id="SM01012">
    <property type="entry name" value="ANTAR"/>
    <property type="match status" value="1"/>
</dbReference>
<reference evidence="6 7" key="1">
    <citation type="submission" date="2020-08" db="EMBL/GenBank/DDBJ databases">
        <title>Sequencing the genomes of 1000 actinobacteria strains.</title>
        <authorList>
            <person name="Klenk H.-P."/>
        </authorList>
    </citation>
    <scope>NUCLEOTIDE SEQUENCE [LARGE SCALE GENOMIC DNA]</scope>
    <source>
        <strain evidence="6 7">DSM 28967</strain>
    </source>
</reference>
<protein>
    <recommendedName>
        <fullName evidence="5">ANTAR domain-containing protein</fullName>
    </recommendedName>
</protein>
<feature type="domain" description="ANTAR" evidence="5">
    <location>
        <begin position="157"/>
        <end position="218"/>
    </location>
</feature>
<dbReference type="InterPro" id="IPR003018">
    <property type="entry name" value="GAF"/>
</dbReference>
<dbReference type="Gene3D" id="3.30.450.40">
    <property type="match status" value="1"/>
</dbReference>
<dbReference type="RefSeq" id="WP_184798075.1">
    <property type="nucleotide sequence ID" value="NZ_JACHMY010000001.1"/>
</dbReference>
<dbReference type="GO" id="GO:0003723">
    <property type="term" value="F:RNA binding"/>
    <property type="evidence" value="ECO:0007669"/>
    <property type="project" value="InterPro"/>
</dbReference>